<gene>
    <name evidence="3" type="ORF">P8935_22670</name>
</gene>
<dbReference type="Pfam" id="PF13457">
    <property type="entry name" value="GW"/>
    <property type="match status" value="2"/>
</dbReference>
<name>A0AAU7DKQ8_9BACT</name>
<dbReference type="RefSeq" id="WP_348262587.1">
    <property type="nucleotide sequence ID" value="NZ_CP121196.1"/>
</dbReference>
<evidence type="ECO:0000256" key="1">
    <source>
        <dbReference type="SAM" id="MobiDB-lite"/>
    </source>
</evidence>
<organism evidence="3">
    <name type="scientific">Telmatobacter sp. DSM 110680</name>
    <dbReference type="NCBI Taxonomy" id="3036704"/>
    <lineage>
        <taxon>Bacteria</taxon>
        <taxon>Pseudomonadati</taxon>
        <taxon>Acidobacteriota</taxon>
        <taxon>Terriglobia</taxon>
        <taxon>Terriglobales</taxon>
        <taxon>Acidobacteriaceae</taxon>
        <taxon>Telmatobacter</taxon>
    </lineage>
</organism>
<feature type="region of interest" description="Disordered" evidence="1">
    <location>
        <begin position="167"/>
        <end position="222"/>
    </location>
</feature>
<feature type="compositionally biased region" description="Basic residues" evidence="1">
    <location>
        <begin position="407"/>
        <end position="416"/>
    </location>
</feature>
<dbReference type="InterPro" id="IPR025987">
    <property type="entry name" value="GW_dom"/>
</dbReference>
<protein>
    <submittedName>
        <fullName evidence="3">SH3 domain-containing protein</fullName>
    </submittedName>
</protein>
<evidence type="ECO:0000259" key="2">
    <source>
        <dbReference type="Pfam" id="PF13457"/>
    </source>
</evidence>
<dbReference type="EMBL" id="CP121196">
    <property type="protein sequence ID" value="XBH17356.1"/>
    <property type="molecule type" value="Genomic_DNA"/>
</dbReference>
<sequence length="416" mass="45784">MLTQLANFSVSHLRPTVAGFPLLLIVALVLASGCSRLRHEQHEVVYVSARQMYLHDRVAAVSNRVGEVVNGQKLEVLEHGRRFLRVKTDKNEIGWLEERAVIDANDFKAFADLAAQHKNDPVVATGSLRDDIYLHISPGRNTDRFYLLRENDKVQLLVRASVPKVAPGAPAPVKHTAPAPAKPAKSSAPAPAKQEPAMPSTVKPATVKSTADDDVEAEKEDAPEVPMEDWWLIRDGQGKVGWLLGSRVDVDVPDEVGQYAEGQRIVGAYILTKVNDAEADVPNHQVPEYVTALSPPKSGLPFDFDQIRVFTWSVKRHRYETAFRIHPIQGFLPVRVWSQPGQSGTEPVFSFQIAGSPDVAIDPATGITKPASTRTITYAMRDNMVRKIGPDMAPIPTTHLPGEKSKPGKSAKKKHR</sequence>
<feature type="compositionally biased region" description="Low complexity" evidence="1">
    <location>
        <begin position="167"/>
        <end position="197"/>
    </location>
</feature>
<accession>A0AAU7DKQ8</accession>
<feature type="domain" description="GW" evidence="2">
    <location>
        <begin position="203"/>
        <end position="243"/>
    </location>
</feature>
<evidence type="ECO:0000313" key="3">
    <source>
        <dbReference type="EMBL" id="XBH17356.1"/>
    </source>
</evidence>
<feature type="region of interest" description="Disordered" evidence="1">
    <location>
        <begin position="390"/>
        <end position="416"/>
    </location>
</feature>
<reference evidence="3" key="1">
    <citation type="submission" date="2023-03" db="EMBL/GenBank/DDBJ databases">
        <title>Edaphobacter sp.</title>
        <authorList>
            <person name="Huber K.J."/>
            <person name="Papendorf J."/>
            <person name="Pilke C."/>
            <person name="Bunk B."/>
            <person name="Sproeer C."/>
            <person name="Pester M."/>
        </authorList>
    </citation>
    <scope>NUCLEOTIDE SEQUENCE</scope>
    <source>
        <strain evidence="3">DSM 110680</strain>
    </source>
</reference>
<feature type="compositionally biased region" description="Acidic residues" evidence="1">
    <location>
        <begin position="212"/>
        <end position="222"/>
    </location>
</feature>
<dbReference type="AlphaFoldDB" id="A0AAU7DKQ8"/>
<proteinExistence type="predicted"/>
<feature type="domain" description="GW" evidence="2">
    <location>
        <begin position="62"/>
        <end position="101"/>
    </location>
</feature>